<dbReference type="GO" id="GO:0006313">
    <property type="term" value="P:DNA transposition"/>
    <property type="evidence" value="ECO:0007669"/>
    <property type="project" value="InterPro"/>
</dbReference>
<evidence type="ECO:0000313" key="5">
    <source>
        <dbReference type="Proteomes" id="UP000250123"/>
    </source>
</evidence>
<dbReference type="InterPro" id="IPR002559">
    <property type="entry name" value="Transposase_11"/>
</dbReference>
<dbReference type="Proteomes" id="UP000250123">
    <property type="component" value="Chromosome SHEWBE"/>
</dbReference>
<dbReference type="NCBIfam" id="NF033591">
    <property type="entry name" value="transpos_IS4_2"/>
    <property type="match status" value="1"/>
</dbReference>
<proteinExistence type="predicted"/>
<reference evidence="5" key="1">
    <citation type="submission" date="2018-06" db="EMBL/GenBank/DDBJ databases">
        <authorList>
            <person name="Cea G.-C."/>
            <person name="William W."/>
        </authorList>
    </citation>
    <scope>NUCLEOTIDE SEQUENCE [LARGE SCALE GENOMIC DNA]</scope>
    <source>
        <strain evidence="5">DB21MT-2</strain>
    </source>
</reference>
<organism evidence="4 5">
    <name type="scientific">Shewanella benthica</name>
    <dbReference type="NCBI Taxonomy" id="43661"/>
    <lineage>
        <taxon>Bacteria</taxon>
        <taxon>Pseudomonadati</taxon>
        <taxon>Pseudomonadota</taxon>
        <taxon>Gammaproteobacteria</taxon>
        <taxon>Alteromonadales</taxon>
        <taxon>Shewanellaceae</taxon>
        <taxon>Shewanella</taxon>
    </lineage>
</organism>
<dbReference type="GO" id="GO:0003677">
    <property type="term" value="F:DNA binding"/>
    <property type="evidence" value="ECO:0007669"/>
    <property type="project" value="InterPro"/>
</dbReference>
<feature type="region of interest" description="Disordered" evidence="1">
    <location>
        <begin position="254"/>
        <end position="277"/>
    </location>
</feature>
<sequence length="413" mass="47685">MVIKFIAKQKLTRVNAMNAKQVLSKCLSLVTPLMHKTRRQSLFSAIESSMNGGSLSITGLGRNISNQAMEKHKIKRVDRLCSNTKLHRDIKHIYTRMAYLLVSKMPQPIIHIDWSDLDDRKESFLIRASLAAQGRSLTLYEEIYPLNLKEKPKIHLQFMTRLKAMLPSNCKPIIVTDAGFRIPWFKQVLSLEWDYVGRVRNRTQCFKSGEYDWQPIKNLYMKATSRAKSLGEFLLGQTVGFKTRLVIYKRHPKGRKDMNAKGDDIRKDKRSRASAAREKEPWLLATSLCSSSTTAKRIVKCYATRMQIEESFRDVKTGLKMNDSRTRIVSKLNVLLIIASLSQFMLYLLGLAVKAADKHRQYQANSIKHRNVLSKQFIGLRAYKDRKLKLLKHHWRAAISSLKELVRDPQACY</sequence>
<keyword evidence="2" id="KW-0472">Membrane</keyword>
<dbReference type="InterPro" id="IPR047658">
    <property type="entry name" value="IS4-like_transpos"/>
</dbReference>
<gene>
    <name evidence="4" type="ORF">SHEWBE_3321</name>
</gene>
<keyword evidence="2" id="KW-1133">Transmembrane helix</keyword>
<dbReference type="AlphaFoldDB" id="A0A330M7A4"/>
<protein>
    <submittedName>
        <fullName evidence="4">Transposase</fullName>
    </submittedName>
</protein>
<dbReference type="KEGG" id="sbk:SHEWBE_3321"/>
<evidence type="ECO:0000256" key="1">
    <source>
        <dbReference type="SAM" id="MobiDB-lite"/>
    </source>
</evidence>
<name>A0A330M7A4_9GAMM</name>
<evidence type="ECO:0000256" key="2">
    <source>
        <dbReference type="SAM" id="Phobius"/>
    </source>
</evidence>
<keyword evidence="2" id="KW-0812">Transmembrane</keyword>
<feature type="compositionally biased region" description="Basic and acidic residues" evidence="1">
    <location>
        <begin position="255"/>
        <end position="267"/>
    </location>
</feature>
<evidence type="ECO:0000259" key="3">
    <source>
        <dbReference type="Pfam" id="PF01609"/>
    </source>
</evidence>
<feature type="transmembrane region" description="Helical" evidence="2">
    <location>
        <begin position="332"/>
        <end position="353"/>
    </location>
</feature>
<dbReference type="InterPro" id="IPR012337">
    <property type="entry name" value="RNaseH-like_sf"/>
</dbReference>
<dbReference type="SUPFAM" id="SSF53098">
    <property type="entry name" value="Ribonuclease H-like"/>
    <property type="match status" value="1"/>
</dbReference>
<accession>A0A330M7A4</accession>
<dbReference type="GO" id="GO:0004803">
    <property type="term" value="F:transposase activity"/>
    <property type="evidence" value="ECO:0007669"/>
    <property type="project" value="InterPro"/>
</dbReference>
<dbReference type="Gene3D" id="3.90.350.10">
    <property type="entry name" value="Transposase Inhibitor Protein From Tn5, Chain A, domain 1"/>
    <property type="match status" value="1"/>
</dbReference>
<dbReference type="PANTHER" id="PTHR35404">
    <property type="entry name" value="TRANSPOSASE OF TN10"/>
    <property type="match status" value="1"/>
</dbReference>
<dbReference type="EMBL" id="LS483452">
    <property type="protein sequence ID" value="SQH77284.1"/>
    <property type="molecule type" value="Genomic_DNA"/>
</dbReference>
<dbReference type="PANTHER" id="PTHR35404:SF8">
    <property type="entry name" value="TRANSPOSASE OF TN10"/>
    <property type="match status" value="1"/>
</dbReference>
<feature type="domain" description="Transposase IS4-like" evidence="3">
    <location>
        <begin position="158"/>
        <end position="340"/>
    </location>
</feature>
<dbReference type="Pfam" id="PF01609">
    <property type="entry name" value="DDE_Tnp_1"/>
    <property type="match status" value="1"/>
</dbReference>
<evidence type="ECO:0000313" key="4">
    <source>
        <dbReference type="EMBL" id="SQH77284.1"/>
    </source>
</evidence>